<feature type="transmembrane region" description="Helical" evidence="2">
    <location>
        <begin position="152"/>
        <end position="170"/>
    </location>
</feature>
<evidence type="ECO:0000256" key="1">
    <source>
        <dbReference type="SAM" id="MobiDB-lite"/>
    </source>
</evidence>
<keyword evidence="2" id="KW-0812">Transmembrane</keyword>
<dbReference type="Proteomes" id="UP000256486">
    <property type="component" value="Unassembled WGS sequence"/>
</dbReference>
<proteinExistence type="predicted"/>
<protein>
    <submittedName>
        <fullName evidence="3">Uncharacterized protein</fullName>
    </submittedName>
</protein>
<keyword evidence="2" id="KW-0472">Membrane</keyword>
<dbReference type="AlphaFoldDB" id="A0A3E0VNC4"/>
<dbReference type="OrthoDB" id="2183194at2"/>
<keyword evidence="4" id="KW-1185">Reference proteome</keyword>
<evidence type="ECO:0000256" key="2">
    <source>
        <dbReference type="SAM" id="Phobius"/>
    </source>
</evidence>
<reference evidence="3 4" key="1">
    <citation type="submission" date="2017-04" db="EMBL/GenBank/DDBJ databases">
        <title>Comparative genome analysis of Subtercola boreus.</title>
        <authorList>
            <person name="Cho Y.-J."/>
            <person name="Cho A."/>
            <person name="Kim O.-S."/>
            <person name="Lee J.-I."/>
        </authorList>
    </citation>
    <scope>NUCLEOTIDE SEQUENCE [LARGE SCALE GENOMIC DNA]</scope>
    <source>
        <strain evidence="3 4">K300</strain>
    </source>
</reference>
<gene>
    <name evidence="3" type="ORF">B7R54_15120</name>
</gene>
<feature type="transmembrane region" description="Helical" evidence="2">
    <location>
        <begin position="361"/>
        <end position="386"/>
    </location>
</feature>
<feature type="transmembrane region" description="Helical" evidence="2">
    <location>
        <begin position="176"/>
        <end position="194"/>
    </location>
</feature>
<accession>A0A3E0VNC4</accession>
<evidence type="ECO:0000313" key="3">
    <source>
        <dbReference type="EMBL" id="RFA10387.1"/>
    </source>
</evidence>
<comment type="caution">
    <text evidence="3">The sequence shown here is derived from an EMBL/GenBank/DDBJ whole genome shotgun (WGS) entry which is preliminary data.</text>
</comment>
<dbReference type="RefSeq" id="WP_116415765.1">
    <property type="nucleotide sequence ID" value="NZ_NBWZ01000001.1"/>
</dbReference>
<feature type="region of interest" description="Disordered" evidence="1">
    <location>
        <begin position="788"/>
        <end position="817"/>
    </location>
</feature>
<name>A0A3E0VNC4_9MICO</name>
<evidence type="ECO:0000313" key="4">
    <source>
        <dbReference type="Proteomes" id="UP000256486"/>
    </source>
</evidence>
<keyword evidence="2" id="KW-1133">Transmembrane helix</keyword>
<sequence length="915" mass="93894">MTTEGPTTVATIQGILDMDRSRWIAAIAATREDAQSLEQIRPTVRVDANVSEALAAIESVRAAEAGLGGNSTGIAVGGSGPSAADVAATAAQTAAERRHTDAARDSAVAEVALDAAQEASTNSALEEAAAQETVARATNRANTAHATNGSRIGNIVLAVAALLPMAVPLAAGAISIAGALGMMGAAGVLAIAGIKAQMQQGTAAGAEYTTGLGRLKSMLSTLTATGAVAMIDNFRYSVEIANASMPTLTRETAIFAGLAGHAGNQLFQGVLTSIRIMEPLLVTAGQYVDALAVKFNLWTSDGGLEKFTGYALATLPTVERVLEAVSGAVLHILEALAPMGGVGLTVLTAVSNVISLIPVDVLGALITAIVWGTVAFKAWAFIVPMIEGIKLSLASLGTTAEVSLGPIGWIIAGVTALAAVFVSVAASQQQATEMQQGYTQAVTADTGVIGDNIRAHAAKQLQDAGAFDIAQKMGISLALVTDATLGNTAAQREFNDAINQQKAPLQAMIDNSDTLTGAQWAQYDAINSLSGSVYSNNGAIADSIKFYNQNQEAIGGATIATREQKSALEASAAAAGVSVAAYLSVLNGQTDMKLQTDKTTASMYLQNDAAGLLKQSLDLLNGKSISAAQAQNQFDSQIANMSTHVNAAGNEINRADTLIDGYTASAVKNRGELINLTSAAQANAQAFRDNGGSAEETKKKLEDMKQSIIDNAVAHGEDASQVQGFLDKIFQIPAEIPPTKLDVDTAAAQVKIDAFNAALAIAKANPVINVTMTTDQITNKVTKDQADFVPGNGSLLQKASGGTVGGSGSSSVDSQPHLLAPGEEVVSNQQGQASRYRSILKQINAGQAPTLPSMGAAGTLPGSSGMQAQASQAGAIDQSRVYNNTFNVTGVSDPHEAAVIARDMMNHEARMHSAN</sequence>
<dbReference type="EMBL" id="NBWZ01000001">
    <property type="protein sequence ID" value="RFA10387.1"/>
    <property type="molecule type" value="Genomic_DNA"/>
</dbReference>
<feature type="transmembrane region" description="Helical" evidence="2">
    <location>
        <begin position="406"/>
        <end position="426"/>
    </location>
</feature>
<organism evidence="3 4">
    <name type="scientific">Subtercola boreus</name>
    <dbReference type="NCBI Taxonomy" id="120213"/>
    <lineage>
        <taxon>Bacteria</taxon>
        <taxon>Bacillati</taxon>
        <taxon>Actinomycetota</taxon>
        <taxon>Actinomycetes</taxon>
        <taxon>Micrococcales</taxon>
        <taxon>Microbacteriaceae</taxon>
        <taxon>Subtercola</taxon>
    </lineage>
</organism>